<evidence type="ECO:0000313" key="3">
    <source>
        <dbReference type="Proteomes" id="UP000235023"/>
    </source>
</evidence>
<name>A0A2J5I9V0_9EURO</name>
<reference evidence="3" key="1">
    <citation type="submission" date="2017-12" db="EMBL/GenBank/DDBJ databases">
        <authorList>
            <consortium name="DOE Joint Genome Institute"/>
            <person name="Mondo S.J."/>
            <person name="Kjaerbolling I."/>
            <person name="Vesth T.C."/>
            <person name="Frisvad J.C."/>
            <person name="Nybo J.L."/>
            <person name="Theobald S."/>
            <person name="Kuo A."/>
            <person name="Bowyer P."/>
            <person name="Matsuda Y."/>
            <person name="Lyhne E.K."/>
            <person name="Kogle M.E."/>
            <person name="Clum A."/>
            <person name="Lipzen A."/>
            <person name="Salamov A."/>
            <person name="Ngan C.Y."/>
            <person name="Daum C."/>
            <person name="Chiniquy J."/>
            <person name="Barry K."/>
            <person name="LaButti K."/>
            <person name="Haridas S."/>
            <person name="Simmons B.A."/>
            <person name="Magnuson J.K."/>
            <person name="Mortensen U.H."/>
            <person name="Larsen T.O."/>
            <person name="Grigoriev I.V."/>
            <person name="Baker S.E."/>
            <person name="Andersen M.R."/>
            <person name="Nordberg H.P."/>
            <person name="Cantor M.N."/>
            <person name="Hua S.X."/>
        </authorList>
    </citation>
    <scope>NUCLEOTIDE SEQUENCE [LARGE SCALE GENOMIC DNA]</scope>
    <source>
        <strain evidence="3">IBT 19404</strain>
    </source>
</reference>
<proteinExistence type="predicted"/>
<feature type="compositionally biased region" description="Polar residues" evidence="1">
    <location>
        <begin position="48"/>
        <end position="62"/>
    </location>
</feature>
<evidence type="ECO:0000313" key="2">
    <source>
        <dbReference type="EMBL" id="PLN86838.1"/>
    </source>
</evidence>
<sequence>MGLRSWIRRAKQKLKACKSKLKPNGDIFSPTTSPSVCAPIESVPDEAVTTQTFGHAPSSSVQARKPRPTSSETSVVPTSPDNNPFRPKHDFDLWTWAYKELFVRDRELMENYRKHLVSLQNDDALGAVDSASWSVKSVVAHLIASREKKQWSVSLFGTDIKI</sequence>
<dbReference type="OrthoDB" id="4845674at2759"/>
<dbReference type="AlphaFoldDB" id="A0A2J5I9V0"/>
<dbReference type="Proteomes" id="UP000235023">
    <property type="component" value="Unassembled WGS sequence"/>
</dbReference>
<evidence type="ECO:0000256" key="1">
    <source>
        <dbReference type="SAM" id="MobiDB-lite"/>
    </source>
</evidence>
<gene>
    <name evidence="2" type="ORF">BDW42DRAFT_393</name>
</gene>
<keyword evidence="3" id="KW-1185">Reference proteome</keyword>
<protein>
    <submittedName>
        <fullName evidence="2">Uncharacterized protein</fullName>
    </submittedName>
</protein>
<feature type="region of interest" description="Disordered" evidence="1">
    <location>
        <begin position="48"/>
        <end position="83"/>
    </location>
</feature>
<feature type="compositionally biased region" description="Low complexity" evidence="1">
    <location>
        <begin position="68"/>
        <end position="80"/>
    </location>
</feature>
<accession>A0A2J5I9V0</accession>
<organism evidence="2 3">
    <name type="scientific">Aspergillus taichungensis</name>
    <dbReference type="NCBI Taxonomy" id="482145"/>
    <lineage>
        <taxon>Eukaryota</taxon>
        <taxon>Fungi</taxon>
        <taxon>Dikarya</taxon>
        <taxon>Ascomycota</taxon>
        <taxon>Pezizomycotina</taxon>
        <taxon>Eurotiomycetes</taxon>
        <taxon>Eurotiomycetidae</taxon>
        <taxon>Eurotiales</taxon>
        <taxon>Aspergillaceae</taxon>
        <taxon>Aspergillus</taxon>
        <taxon>Aspergillus subgen. Circumdati</taxon>
    </lineage>
</organism>
<dbReference type="EMBL" id="KZ559496">
    <property type="protein sequence ID" value="PLN86838.1"/>
    <property type="molecule type" value="Genomic_DNA"/>
</dbReference>